<dbReference type="SUPFAM" id="SSF56601">
    <property type="entry name" value="beta-lactamase/transpeptidase-like"/>
    <property type="match status" value="1"/>
</dbReference>
<dbReference type="Gene3D" id="3.40.710.10">
    <property type="entry name" value="DD-peptidase/beta-lactamase superfamily"/>
    <property type="match status" value="1"/>
</dbReference>
<feature type="domain" description="Beta-lactamase-related" evidence="2">
    <location>
        <begin position="163"/>
        <end position="425"/>
    </location>
</feature>
<dbReference type="RefSeq" id="WP_072940595.1">
    <property type="nucleotide sequence ID" value="NZ_FQWO01000002.1"/>
</dbReference>
<protein>
    <submittedName>
        <fullName evidence="3">CubicO group peptidase (Beta-lactamase class C family)</fullName>
    </submittedName>
    <submittedName>
        <fullName evidence="4">CubicO group peptidase, beta-lactamase class C family</fullName>
    </submittedName>
</protein>
<reference evidence="3 6" key="3">
    <citation type="submission" date="2018-03" db="EMBL/GenBank/DDBJ databases">
        <title>Genomic Encyclopedia of Archaeal and Bacterial Type Strains, Phase II (KMG-II): from individual species to whole genera.</title>
        <authorList>
            <person name="Goeker M."/>
        </authorList>
    </citation>
    <scope>NUCLEOTIDE SEQUENCE [LARGE SCALE GENOMIC DNA]</scope>
    <source>
        <strain evidence="3 6">DSM 17797</strain>
    </source>
</reference>
<feature type="transmembrane region" description="Helical" evidence="1">
    <location>
        <begin position="7"/>
        <end position="24"/>
    </location>
</feature>
<evidence type="ECO:0000256" key="1">
    <source>
        <dbReference type="SAM" id="Phobius"/>
    </source>
</evidence>
<reference evidence="5" key="2">
    <citation type="submission" date="2016-11" db="EMBL/GenBank/DDBJ databases">
        <authorList>
            <person name="Varghese N."/>
            <person name="Submissions S."/>
        </authorList>
    </citation>
    <scope>NUCLEOTIDE SEQUENCE [LARGE SCALE GENOMIC DNA]</scope>
    <source>
        <strain evidence="5">DSM 19729</strain>
    </source>
</reference>
<accession>A0A1M5KJB0</accession>
<keyword evidence="1" id="KW-0472">Membrane</keyword>
<evidence type="ECO:0000313" key="6">
    <source>
        <dbReference type="Proteomes" id="UP000237771"/>
    </source>
</evidence>
<evidence type="ECO:0000313" key="5">
    <source>
        <dbReference type="Proteomes" id="UP000184384"/>
    </source>
</evidence>
<dbReference type="PANTHER" id="PTHR43283:SF7">
    <property type="entry name" value="BETA-LACTAMASE-RELATED DOMAIN-CONTAINING PROTEIN"/>
    <property type="match status" value="1"/>
</dbReference>
<name>A0A1M5KJB0_9FLAO</name>
<dbReference type="AlphaFoldDB" id="A0A1M5KJB0"/>
<dbReference type="Proteomes" id="UP000237771">
    <property type="component" value="Unassembled WGS sequence"/>
</dbReference>
<evidence type="ECO:0000313" key="3">
    <source>
        <dbReference type="EMBL" id="PRZ26315.1"/>
    </source>
</evidence>
<dbReference type="EMBL" id="PVUB01000002">
    <property type="protein sequence ID" value="PRZ26315.1"/>
    <property type="molecule type" value="Genomic_DNA"/>
</dbReference>
<dbReference type="PANTHER" id="PTHR43283">
    <property type="entry name" value="BETA-LACTAMASE-RELATED"/>
    <property type="match status" value="1"/>
</dbReference>
<evidence type="ECO:0000259" key="2">
    <source>
        <dbReference type="Pfam" id="PF00144"/>
    </source>
</evidence>
<dbReference type="InterPro" id="IPR012338">
    <property type="entry name" value="Beta-lactam/transpept-like"/>
</dbReference>
<keyword evidence="1" id="KW-1133">Transmembrane helix</keyword>
<dbReference type="InterPro" id="IPR001466">
    <property type="entry name" value="Beta-lactam-related"/>
</dbReference>
<dbReference type="STRING" id="280093.SAMN05443373_102281"/>
<organism evidence="4 5">
    <name type="scientific">Flavobacterium granuli</name>
    <dbReference type="NCBI Taxonomy" id="280093"/>
    <lineage>
        <taxon>Bacteria</taxon>
        <taxon>Pseudomonadati</taxon>
        <taxon>Bacteroidota</taxon>
        <taxon>Flavobacteriia</taxon>
        <taxon>Flavobacteriales</taxon>
        <taxon>Flavobacteriaceae</taxon>
        <taxon>Flavobacterium</taxon>
    </lineage>
</organism>
<evidence type="ECO:0000313" key="4">
    <source>
        <dbReference type="EMBL" id="SHG52795.1"/>
    </source>
</evidence>
<proteinExistence type="predicted"/>
<dbReference type="OrthoDB" id="9773047at2"/>
<keyword evidence="1" id="KW-0812">Transmembrane</keyword>
<dbReference type="Proteomes" id="UP000184384">
    <property type="component" value="Unassembled WGS sequence"/>
</dbReference>
<sequence>MKKIFKIIGLASFIGVFYIGFSTYPKLDLISGFSAKSVASGHFIDHRSLEMIEKGDNDIDMIDLAKNNIDEDGKFATASVYGLKKRKAIYRDGLGATLINDDFDLTKPYLVPKRTKLDNNLPFPYGNKDPMDTVFANIDYNKLNAAVANAFDVKGKKDKRTRSLLVVYKDKIIAEKYDTGFDKDSKILGWSMTKSITATLFGILQKQGKYDIYKSTPISEWQNDERKKITTNDLIHMNSGLEWEENYNTICDATKMLFLSENMGRVQLEKQAVFKPNTHWNYSSGTTNLLSYILRNQFKTHQEYLDFWYSALIDKIGMNSMIVETDMAGNYVGSSYGWATTRDWAKFGLLYLHKGNWNGEQLFEESWAAYVATPTKGSKGDYGGHFWLNAGGRYPDAPKDLYSANGYQGQKVFIIPSLDLVIVRMGLTEDAKFDVNGMLKGIIGSLKK</sequence>
<gene>
    <name evidence="3" type="ORF">BC624_102281</name>
    <name evidence="4" type="ORF">SAMN05443373_102281</name>
</gene>
<reference evidence="4" key="1">
    <citation type="submission" date="2016-11" db="EMBL/GenBank/DDBJ databases">
        <authorList>
            <person name="Jaros S."/>
            <person name="Januszkiewicz K."/>
            <person name="Wedrychowicz H."/>
        </authorList>
    </citation>
    <scope>NUCLEOTIDE SEQUENCE [LARGE SCALE GENOMIC DNA]</scope>
    <source>
        <strain evidence="4">DSM 19729</strain>
    </source>
</reference>
<keyword evidence="6" id="KW-1185">Reference proteome</keyword>
<dbReference type="Pfam" id="PF00144">
    <property type="entry name" value="Beta-lactamase"/>
    <property type="match status" value="1"/>
</dbReference>
<dbReference type="InterPro" id="IPR050789">
    <property type="entry name" value="Diverse_Enzym_Activities"/>
</dbReference>
<dbReference type="EMBL" id="FQWO01000002">
    <property type="protein sequence ID" value="SHG52795.1"/>
    <property type="molecule type" value="Genomic_DNA"/>
</dbReference>